<comment type="caution">
    <text evidence="1">The sequence shown here is derived from an EMBL/GenBank/DDBJ whole genome shotgun (WGS) entry which is preliminary data.</text>
</comment>
<evidence type="ECO:0000313" key="2">
    <source>
        <dbReference type="Proteomes" id="UP001141806"/>
    </source>
</evidence>
<keyword evidence="2" id="KW-1185">Reference proteome</keyword>
<name>A0A9Q0QVU3_9MAGN</name>
<dbReference type="EMBL" id="JAMYWD010000004">
    <property type="protein sequence ID" value="KAJ4973677.1"/>
    <property type="molecule type" value="Genomic_DNA"/>
</dbReference>
<evidence type="ECO:0000313" key="1">
    <source>
        <dbReference type="EMBL" id="KAJ4973677.1"/>
    </source>
</evidence>
<dbReference type="Proteomes" id="UP001141806">
    <property type="component" value="Unassembled WGS sequence"/>
</dbReference>
<accession>A0A9Q0QVU3</accession>
<sequence>MMPVKQNDAGDASKTPLYIVVENNLEEILVRHGCISCRCLAWKFWNASLSAHHLQPLQSYGRRALCLSLKTDPICLRRFVPCLLYLYKGYKGLTLLPLLIFHLYFAIGSCFDCSLSYCGQFIAYLCRQVSRKFSPYYILLMRRLGIVGKRSISPIISYSVM</sequence>
<gene>
    <name evidence="1" type="ORF">NE237_006851</name>
</gene>
<proteinExistence type="predicted"/>
<dbReference type="AlphaFoldDB" id="A0A9Q0QVU3"/>
<protein>
    <submittedName>
        <fullName evidence="1">Uncharacterized protein</fullName>
    </submittedName>
</protein>
<organism evidence="1 2">
    <name type="scientific">Protea cynaroides</name>
    <dbReference type="NCBI Taxonomy" id="273540"/>
    <lineage>
        <taxon>Eukaryota</taxon>
        <taxon>Viridiplantae</taxon>
        <taxon>Streptophyta</taxon>
        <taxon>Embryophyta</taxon>
        <taxon>Tracheophyta</taxon>
        <taxon>Spermatophyta</taxon>
        <taxon>Magnoliopsida</taxon>
        <taxon>Proteales</taxon>
        <taxon>Proteaceae</taxon>
        <taxon>Protea</taxon>
    </lineage>
</organism>
<reference evidence="1" key="1">
    <citation type="journal article" date="2023" name="Plant J.">
        <title>The genome of the king protea, Protea cynaroides.</title>
        <authorList>
            <person name="Chang J."/>
            <person name="Duong T.A."/>
            <person name="Schoeman C."/>
            <person name="Ma X."/>
            <person name="Roodt D."/>
            <person name="Barker N."/>
            <person name="Li Z."/>
            <person name="Van de Peer Y."/>
            <person name="Mizrachi E."/>
        </authorList>
    </citation>
    <scope>NUCLEOTIDE SEQUENCE</scope>
    <source>
        <tissue evidence="1">Young leaves</tissue>
    </source>
</reference>